<evidence type="ECO:0000256" key="2">
    <source>
        <dbReference type="ARBA" id="ARBA00022552"/>
    </source>
</evidence>
<dbReference type="PANTHER" id="PTHR46111:SF2">
    <property type="entry name" value="SAM-DEPENDENT METHYLTRANSFERASE"/>
    <property type="match status" value="1"/>
</dbReference>
<dbReference type="Gene3D" id="3.40.1010.10">
    <property type="entry name" value="Cobalt-precorrin-4 Transmethylase, Domain 1"/>
    <property type="match status" value="1"/>
</dbReference>
<evidence type="ECO:0000256" key="3">
    <source>
        <dbReference type="ARBA" id="ARBA00022603"/>
    </source>
</evidence>
<feature type="region of interest" description="Disordered" evidence="6">
    <location>
        <begin position="1"/>
        <end position="54"/>
    </location>
</feature>
<reference evidence="9" key="1">
    <citation type="journal article" date="2019" name="Int. J. Syst. Evol. Microbiol.">
        <title>The Global Catalogue of Microorganisms (GCM) 10K type strain sequencing project: providing services to taxonomists for standard genome sequencing and annotation.</title>
        <authorList>
            <consortium name="The Broad Institute Genomics Platform"/>
            <consortium name="The Broad Institute Genome Sequencing Center for Infectious Disease"/>
            <person name="Wu L."/>
            <person name="Ma J."/>
        </authorList>
    </citation>
    <scope>NUCLEOTIDE SEQUENCE [LARGE SCALE GENOMIC DNA]</scope>
    <source>
        <strain evidence="9">JCM 17666</strain>
    </source>
</reference>
<proteinExistence type="predicted"/>
<dbReference type="InterPro" id="IPR008189">
    <property type="entry name" value="rRNA_ssu_MeTfrase_I"/>
</dbReference>
<dbReference type="EMBL" id="BAABFO010000044">
    <property type="protein sequence ID" value="GAA4344146.1"/>
    <property type="molecule type" value="Genomic_DNA"/>
</dbReference>
<dbReference type="InterPro" id="IPR035996">
    <property type="entry name" value="4pyrrol_Methylase_sf"/>
</dbReference>
<keyword evidence="5" id="KW-0949">S-adenosyl-L-methionine</keyword>
<dbReference type="InterPro" id="IPR014777">
    <property type="entry name" value="4pyrrole_Mease_sub1"/>
</dbReference>
<evidence type="ECO:0000256" key="5">
    <source>
        <dbReference type="ARBA" id="ARBA00022691"/>
    </source>
</evidence>
<keyword evidence="4" id="KW-0808">Transferase</keyword>
<gene>
    <name evidence="8" type="ORF">GCM10023144_47660</name>
</gene>
<evidence type="ECO:0000256" key="6">
    <source>
        <dbReference type="SAM" id="MobiDB-lite"/>
    </source>
</evidence>
<evidence type="ECO:0000313" key="8">
    <source>
        <dbReference type="EMBL" id="GAA4344146.1"/>
    </source>
</evidence>
<dbReference type="GO" id="GO:0032259">
    <property type="term" value="P:methylation"/>
    <property type="evidence" value="ECO:0007669"/>
    <property type="project" value="UniProtKB-KW"/>
</dbReference>
<dbReference type="InterPro" id="IPR014776">
    <property type="entry name" value="4pyrrole_Mease_sub2"/>
</dbReference>
<dbReference type="PANTHER" id="PTHR46111">
    <property type="entry name" value="RIBOSOMAL RNA SMALL SUBUNIT METHYLTRANSFERASE I"/>
    <property type="match status" value="1"/>
</dbReference>
<protein>
    <submittedName>
        <fullName evidence="8">SAM-dependent methyltransferase</fullName>
    </submittedName>
</protein>
<dbReference type="RefSeq" id="WP_345252460.1">
    <property type="nucleotide sequence ID" value="NZ_BAABFO010000044.1"/>
</dbReference>
<evidence type="ECO:0000259" key="7">
    <source>
        <dbReference type="Pfam" id="PF00590"/>
    </source>
</evidence>
<keyword evidence="2" id="KW-0698">rRNA processing</keyword>
<comment type="caution">
    <text evidence="8">The sequence shown here is derived from an EMBL/GenBank/DDBJ whole genome shotgun (WGS) entry which is preliminary data.</text>
</comment>
<accession>A0ABP8HTE7</accession>
<dbReference type="Gene3D" id="3.30.950.10">
    <property type="entry name" value="Methyltransferase, Cobalt-precorrin-4 Transmethylase, Domain 2"/>
    <property type="match status" value="1"/>
</dbReference>
<keyword evidence="9" id="KW-1185">Reference proteome</keyword>
<evidence type="ECO:0000256" key="1">
    <source>
        <dbReference type="ARBA" id="ARBA00022490"/>
    </source>
</evidence>
<keyword evidence="3 8" id="KW-0489">Methyltransferase</keyword>
<dbReference type="InterPro" id="IPR000878">
    <property type="entry name" value="4pyrrol_Mease"/>
</dbReference>
<organism evidence="8 9">
    <name type="scientific">Pigmentiphaga soli</name>
    <dbReference type="NCBI Taxonomy" id="1007095"/>
    <lineage>
        <taxon>Bacteria</taxon>
        <taxon>Pseudomonadati</taxon>
        <taxon>Pseudomonadota</taxon>
        <taxon>Betaproteobacteria</taxon>
        <taxon>Burkholderiales</taxon>
        <taxon>Alcaligenaceae</taxon>
        <taxon>Pigmentiphaga</taxon>
    </lineage>
</organism>
<dbReference type="GO" id="GO:0008168">
    <property type="term" value="F:methyltransferase activity"/>
    <property type="evidence" value="ECO:0007669"/>
    <property type="project" value="UniProtKB-KW"/>
</dbReference>
<feature type="domain" description="Tetrapyrrole methylase" evidence="7">
    <location>
        <begin position="50"/>
        <end position="255"/>
    </location>
</feature>
<keyword evidence="1" id="KW-0963">Cytoplasm</keyword>
<dbReference type="SUPFAM" id="SSF53790">
    <property type="entry name" value="Tetrapyrrole methylase"/>
    <property type="match status" value="1"/>
</dbReference>
<evidence type="ECO:0000313" key="9">
    <source>
        <dbReference type="Proteomes" id="UP001501671"/>
    </source>
</evidence>
<dbReference type="CDD" id="cd11649">
    <property type="entry name" value="RsmI_like"/>
    <property type="match status" value="1"/>
</dbReference>
<sequence length="282" mass="30161">MNPRHPTQDAADPAPPVRSHRPLGGARERAGGGPSSARERAGGSPSSGTLHLIPVGLGDAPPERWLPAEARALAGRLDIYIAENAKVARAFLKGIGTVRPLQEIAIHTLDERVRDDDIRAWLAPAAAGGEIGLVSDAGCPAVADPGARVARAAHALGIRVRPWVGPSSILLGLMASGLDGQRFAFHGYAPVDAAARQKQLRDWEQASARLDQTQMLIETPYRNDAMFGALLAALKPDTLLCVARSLTTDDEWVQTHPVAAWKRRPAPALDRLPALFLFLARR</sequence>
<dbReference type="Proteomes" id="UP001501671">
    <property type="component" value="Unassembled WGS sequence"/>
</dbReference>
<dbReference type="Pfam" id="PF00590">
    <property type="entry name" value="TP_methylase"/>
    <property type="match status" value="1"/>
</dbReference>
<name>A0ABP8HTE7_9BURK</name>
<evidence type="ECO:0000256" key="4">
    <source>
        <dbReference type="ARBA" id="ARBA00022679"/>
    </source>
</evidence>